<keyword evidence="2" id="KW-1133">Transmembrane helix</keyword>
<dbReference type="InterPro" id="IPR019251">
    <property type="entry name" value="DUF2231_TM"/>
</dbReference>
<accession>A0ABT7QX89</accession>
<dbReference type="RefSeq" id="WP_289412484.1">
    <property type="nucleotide sequence ID" value="NZ_JAQIBD010000001.1"/>
</dbReference>
<feature type="transmembrane region" description="Helical" evidence="2">
    <location>
        <begin position="92"/>
        <end position="111"/>
    </location>
</feature>
<evidence type="ECO:0000256" key="2">
    <source>
        <dbReference type="SAM" id="Phobius"/>
    </source>
</evidence>
<keyword evidence="2" id="KW-0812">Transmembrane</keyword>
<feature type="region of interest" description="Disordered" evidence="1">
    <location>
        <begin position="173"/>
        <end position="221"/>
    </location>
</feature>
<keyword evidence="2" id="KW-0472">Membrane</keyword>
<comment type="caution">
    <text evidence="4">The sequence shown here is derived from an EMBL/GenBank/DDBJ whole genome shotgun (WGS) entry which is preliminary data.</text>
</comment>
<evidence type="ECO:0000256" key="1">
    <source>
        <dbReference type="SAM" id="MobiDB-lite"/>
    </source>
</evidence>
<reference evidence="4" key="1">
    <citation type="submission" date="2023-01" db="EMBL/GenBank/DDBJ databases">
        <title>Sulfurovum sp. zt1-1 genome assembly.</title>
        <authorList>
            <person name="Wang J."/>
        </authorList>
    </citation>
    <scope>NUCLEOTIDE SEQUENCE</scope>
    <source>
        <strain evidence="4">Zt1-1</strain>
    </source>
</reference>
<feature type="compositionally biased region" description="Basic and acidic residues" evidence="1">
    <location>
        <begin position="181"/>
        <end position="199"/>
    </location>
</feature>
<feature type="transmembrane region" description="Helical" evidence="2">
    <location>
        <begin position="123"/>
        <end position="140"/>
    </location>
</feature>
<keyword evidence="5" id="KW-1185">Reference proteome</keyword>
<name>A0ABT7QX89_9BACT</name>
<feature type="transmembrane region" description="Helical" evidence="2">
    <location>
        <begin position="53"/>
        <end position="72"/>
    </location>
</feature>
<organism evidence="4 5">
    <name type="scientific">Sulfurovum zhangzhouensis</name>
    <dbReference type="NCBI Taxonomy" id="3019067"/>
    <lineage>
        <taxon>Bacteria</taxon>
        <taxon>Pseudomonadati</taxon>
        <taxon>Campylobacterota</taxon>
        <taxon>Epsilonproteobacteria</taxon>
        <taxon>Campylobacterales</taxon>
        <taxon>Sulfurovaceae</taxon>
        <taxon>Sulfurovum</taxon>
    </lineage>
</organism>
<feature type="domain" description="DUF2231" evidence="3">
    <location>
        <begin position="21"/>
        <end position="157"/>
    </location>
</feature>
<proteinExistence type="predicted"/>
<feature type="transmembrane region" description="Helical" evidence="2">
    <location>
        <begin position="28"/>
        <end position="46"/>
    </location>
</feature>
<evidence type="ECO:0000313" key="5">
    <source>
        <dbReference type="Proteomes" id="UP001169069"/>
    </source>
</evidence>
<evidence type="ECO:0000313" key="4">
    <source>
        <dbReference type="EMBL" id="MDM5271164.1"/>
    </source>
</evidence>
<protein>
    <recommendedName>
        <fullName evidence="3">DUF2231 domain-containing protein</fullName>
    </recommendedName>
</protein>
<evidence type="ECO:0000259" key="3">
    <source>
        <dbReference type="Pfam" id="PF09990"/>
    </source>
</evidence>
<feature type="compositionally biased region" description="Polar residues" evidence="1">
    <location>
        <begin position="209"/>
        <end position="221"/>
    </location>
</feature>
<sequence length="221" mass="24055">MNLPAISLPNIDLPFDIPVLLHPPVDHFAIALPIVVLLIEFINLFVKKRSFSVLSFFLVIATVVLAISAYLTGSVDGKEAYPLLNEMGQGELKAHKLLGTYLMLASGIVLLFKLGSMLFSNGLVKAFYILVLAVFVAGVLKQGEDGGELVYEFGANVEMVKTLDDEKFDIQEERDELESDLESKTEELEAAKEELESLKAEAATAADANVSTADTETSTEN</sequence>
<dbReference type="EMBL" id="JAQIBD010000001">
    <property type="protein sequence ID" value="MDM5271164.1"/>
    <property type="molecule type" value="Genomic_DNA"/>
</dbReference>
<dbReference type="Proteomes" id="UP001169069">
    <property type="component" value="Unassembled WGS sequence"/>
</dbReference>
<gene>
    <name evidence="4" type="ORF">PGH07_03155</name>
</gene>
<dbReference type="Pfam" id="PF09990">
    <property type="entry name" value="DUF2231"/>
    <property type="match status" value="1"/>
</dbReference>